<organism evidence="2 3">
    <name type="scientific">Dickeya phage Dagda</name>
    <dbReference type="NCBI Taxonomy" id="2163630"/>
    <lineage>
        <taxon>Viruses</taxon>
        <taxon>Duplodnaviria</taxon>
        <taxon>Heunggongvirae</taxon>
        <taxon>Uroviricota</taxon>
        <taxon>Caudoviricetes</taxon>
        <taxon>Autographivirales</taxon>
        <taxon>Autotranscriptaviridae</taxon>
        <taxon>Studiervirinae</taxon>
        <taxon>Aarhusvirus</taxon>
        <taxon>Aarhusvirus dagda</taxon>
    </lineage>
</organism>
<dbReference type="GO" id="GO:0004519">
    <property type="term" value="F:endonuclease activity"/>
    <property type="evidence" value="ECO:0007669"/>
    <property type="project" value="InterPro"/>
</dbReference>
<dbReference type="InterPro" id="IPR044925">
    <property type="entry name" value="His-Me_finger_sf"/>
</dbReference>
<dbReference type="InterPro" id="IPR044930">
    <property type="entry name" value="Homing_endonuclease_His-Me"/>
</dbReference>
<evidence type="ECO:0000313" key="2">
    <source>
        <dbReference type="EMBL" id="AWD92385.1"/>
    </source>
</evidence>
<dbReference type="Proteomes" id="UP000246267">
    <property type="component" value="Segment"/>
</dbReference>
<proteinExistence type="predicted"/>
<accession>A0A2S1GSK9</accession>
<sequence length="136" mass="14962">MSKCIEWQGAKSSAGYGQLKVNGKVHYLHRLAYEKANGPIPEGLVVRHTCDNPACHNPEHLIIGTQKDNMQDCSERGRVNKTIKARGEAQGLSKLTEETVRLIMESPLSGSALAKELGVHRCTVNRVRAGSTWRAN</sequence>
<dbReference type="Gene3D" id="3.90.75.10">
    <property type="entry name" value="Homing Intron 3 (I-ppo) Encoded Endonuclease, Chain A"/>
    <property type="match status" value="1"/>
</dbReference>
<keyword evidence="3" id="KW-1185">Reference proteome</keyword>
<dbReference type="KEGG" id="vg:54991463"/>
<feature type="domain" description="HNH nuclease" evidence="1">
    <location>
        <begin position="27"/>
        <end position="71"/>
    </location>
</feature>
<dbReference type="InterPro" id="IPR003615">
    <property type="entry name" value="HNH_nuc"/>
</dbReference>
<dbReference type="EMBL" id="MH059632">
    <property type="protein sequence ID" value="AWD92385.1"/>
    <property type="molecule type" value="Genomic_DNA"/>
</dbReference>
<evidence type="ECO:0000313" key="3">
    <source>
        <dbReference type="Proteomes" id="UP000246267"/>
    </source>
</evidence>
<dbReference type="GeneID" id="54991463"/>
<reference evidence="2 3" key="1">
    <citation type="journal article" name="Viruses">
        <title>Unlocking the Potential of 46 New Bacteriophages for Biocontrol of Dickeya Solani.</title>
        <authorList>
            <person name="Carstens A.B."/>
            <person name="Djurhuus A.M."/>
            <person name="Kot W."/>
            <person name="Jacobs-Sera D."/>
            <person name="Hatfull G.F."/>
            <person name="Hansen L.H."/>
        </authorList>
    </citation>
    <scope>NUCLEOTIDE SEQUENCE [LARGE SCALE GENOMIC DNA]</scope>
</reference>
<dbReference type="SUPFAM" id="SSF54060">
    <property type="entry name" value="His-Me finger endonucleases"/>
    <property type="match status" value="1"/>
</dbReference>
<protein>
    <recommendedName>
        <fullName evidence="1">HNH nuclease domain-containing protein</fullName>
    </recommendedName>
</protein>
<dbReference type="RefSeq" id="YP_009800957.1">
    <property type="nucleotide sequence ID" value="NC_047961.1"/>
</dbReference>
<name>A0A2S1GSK9_9CAUD</name>
<evidence type="ECO:0000259" key="1">
    <source>
        <dbReference type="Pfam" id="PF13392"/>
    </source>
</evidence>
<dbReference type="Pfam" id="PF13392">
    <property type="entry name" value="HNH_3"/>
    <property type="match status" value="1"/>
</dbReference>